<proteinExistence type="predicted"/>
<keyword evidence="2" id="KW-1185">Reference proteome</keyword>
<gene>
    <name evidence="1" type="ORF">F511_31698</name>
</gene>
<organism evidence="1 2">
    <name type="scientific">Dorcoceras hygrometricum</name>
    <dbReference type="NCBI Taxonomy" id="472368"/>
    <lineage>
        <taxon>Eukaryota</taxon>
        <taxon>Viridiplantae</taxon>
        <taxon>Streptophyta</taxon>
        <taxon>Embryophyta</taxon>
        <taxon>Tracheophyta</taxon>
        <taxon>Spermatophyta</taxon>
        <taxon>Magnoliopsida</taxon>
        <taxon>eudicotyledons</taxon>
        <taxon>Gunneridae</taxon>
        <taxon>Pentapetalae</taxon>
        <taxon>asterids</taxon>
        <taxon>lamiids</taxon>
        <taxon>Lamiales</taxon>
        <taxon>Gesneriaceae</taxon>
        <taxon>Didymocarpoideae</taxon>
        <taxon>Trichosporeae</taxon>
        <taxon>Loxocarpinae</taxon>
        <taxon>Dorcoceras</taxon>
    </lineage>
</organism>
<dbReference type="Proteomes" id="UP000250235">
    <property type="component" value="Unassembled WGS sequence"/>
</dbReference>
<reference evidence="1 2" key="1">
    <citation type="journal article" date="2015" name="Proc. Natl. Acad. Sci. U.S.A.">
        <title>The resurrection genome of Boea hygrometrica: A blueprint for survival of dehydration.</title>
        <authorList>
            <person name="Xiao L."/>
            <person name="Yang G."/>
            <person name="Zhang L."/>
            <person name="Yang X."/>
            <person name="Zhao S."/>
            <person name="Ji Z."/>
            <person name="Zhou Q."/>
            <person name="Hu M."/>
            <person name="Wang Y."/>
            <person name="Chen M."/>
            <person name="Xu Y."/>
            <person name="Jin H."/>
            <person name="Xiao X."/>
            <person name="Hu G."/>
            <person name="Bao F."/>
            <person name="Hu Y."/>
            <person name="Wan P."/>
            <person name="Li L."/>
            <person name="Deng X."/>
            <person name="Kuang T."/>
            <person name="Xiang C."/>
            <person name="Zhu J.K."/>
            <person name="Oliver M.J."/>
            <person name="He Y."/>
        </authorList>
    </citation>
    <scope>NUCLEOTIDE SEQUENCE [LARGE SCALE GENOMIC DNA]</scope>
    <source>
        <strain evidence="2">cv. XS01</strain>
    </source>
</reference>
<name>A0A2Z7AXX6_9LAMI</name>
<protein>
    <submittedName>
        <fullName evidence="1">Uncharacterized protein</fullName>
    </submittedName>
</protein>
<dbReference type="EMBL" id="KV011836">
    <property type="protein sequence ID" value="KZV25800.1"/>
    <property type="molecule type" value="Genomic_DNA"/>
</dbReference>
<evidence type="ECO:0000313" key="1">
    <source>
        <dbReference type="EMBL" id="KZV25800.1"/>
    </source>
</evidence>
<sequence>MPRVGQPRGVDCCGSLYTLSFPGSDVSLGDEIGLVVERLEEGKREVAVRSNISEKSDPFVLPLVSSFGIHRQLKLSQLIFPLANRSCNISHSKPKQISTNSNDVAENYCRNWTPESSSLNQNAVVPTNPTTTFSYSLLKHASALSIAQRQQISLRLLKTTTQRQLLTSPLLNANIQR</sequence>
<dbReference type="AlphaFoldDB" id="A0A2Z7AXX6"/>
<accession>A0A2Z7AXX6</accession>
<evidence type="ECO:0000313" key="2">
    <source>
        <dbReference type="Proteomes" id="UP000250235"/>
    </source>
</evidence>